<dbReference type="AlphaFoldDB" id="A0A380WSQ9"/>
<evidence type="ECO:0008006" key="3">
    <source>
        <dbReference type="Google" id="ProtNLM"/>
    </source>
</evidence>
<gene>
    <name evidence="1" type="ORF">NCTC10684_04437</name>
</gene>
<protein>
    <recommendedName>
        <fullName evidence="3">Lipoprotein</fullName>
    </recommendedName>
</protein>
<organism evidence="1 2">
    <name type="scientific">Aminobacter aminovorans</name>
    <name type="common">Chelatobacter heintzii</name>
    <dbReference type="NCBI Taxonomy" id="83263"/>
    <lineage>
        <taxon>Bacteria</taxon>
        <taxon>Pseudomonadati</taxon>
        <taxon>Pseudomonadota</taxon>
        <taxon>Alphaproteobacteria</taxon>
        <taxon>Hyphomicrobiales</taxon>
        <taxon>Phyllobacteriaceae</taxon>
        <taxon>Aminobacter</taxon>
    </lineage>
</organism>
<dbReference type="EMBL" id="UFSM01000001">
    <property type="protein sequence ID" value="SUU91174.1"/>
    <property type="molecule type" value="Genomic_DNA"/>
</dbReference>
<evidence type="ECO:0000313" key="2">
    <source>
        <dbReference type="Proteomes" id="UP000254701"/>
    </source>
</evidence>
<evidence type="ECO:0000313" key="1">
    <source>
        <dbReference type="EMBL" id="SUU91174.1"/>
    </source>
</evidence>
<sequence>MVFRLIDGRFLAALATAGFMLAVTGCQSGGSGGFFSPPAPKDPKVIAAEEGKILASELLAYCPNITLRDGTAFFNSYAKGGQDDPAKLVHQSAITDVTRSCTRADGTMTIKVGVAGKVVVGPAGGAGSITMPIRVAVTRGEEVLYSELHKNAVQVTDPSTATQWVFTVPNITIPNPTARDIMIYVGYDEGPAKKSAKP</sequence>
<dbReference type="RefSeq" id="WP_165915791.1">
    <property type="nucleotide sequence ID" value="NZ_BAAAVY010000037.1"/>
</dbReference>
<name>A0A380WSQ9_AMIAI</name>
<proteinExistence type="predicted"/>
<accession>A0A380WSQ9</accession>
<dbReference type="PROSITE" id="PS51257">
    <property type="entry name" value="PROKAR_LIPOPROTEIN"/>
    <property type="match status" value="1"/>
</dbReference>
<dbReference type="Proteomes" id="UP000254701">
    <property type="component" value="Unassembled WGS sequence"/>
</dbReference>
<reference evidence="1 2" key="1">
    <citation type="submission" date="2018-06" db="EMBL/GenBank/DDBJ databases">
        <authorList>
            <consortium name="Pathogen Informatics"/>
            <person name="Doyle S."/>
        </authorList>
    </citation>
    <scope>NUCLEOTIDE SEQUENCE [LARGE SCALE GENOMIC DNA]</scope>
    <source>
        <strain evidence="1 2">NCTC10684</strain>
    </source>
</reference>